<comment type="caution">
    <text evidence="3">The sequence shown here is derived from an EMBL/GenBank/DDBJ whole genome shotgun (WGS) entry which is preliminary data.</text>
</comment>
<dbReference type="PANTHER" id="PTHR43805">
    <property type="entry name" value="GLYCEROPHOSPHORYL DIESTER PHOSPHODIESTERASE"/>
    <property type="match status" value="1"/>
</dbReference>
<name>A0AA38XIX4_9EURO</name>
<dbReference type="PROSITE" id="PS51704">
    <property type="entry name" value="GP_PDE"/>
    <property type="match status" value="1"/>
</dbReference>
<evidence type="ECO:0000313" key="3">
    <source>
        <dbReference type="EMBL" id="KAJ9614335.1"/>
    </source>
</evidence>
<evidence type="ECO:0000256" key="1">
    <source>
        <dbReference type="SAM" id="Phobius"/>
    </source>
</evidence>
<dbReference type="Pfam" id="PF03009">
    <property type="entry name" value="GDPD"/>
    <property type="match status" value="1"/>
</dbReference>
<dbReference type="InterPro" id="IPR030395">
    <property type="entry name" value="GP_PDE_dom"/>
</dbReference>
<evidence type="ECO:0000259" key="2">
    <source>
        <dbReference type="PROSITE" id="PS51704"/>
    </source>
</evidence>
<dbReference type="Gene3D" id="3.20.20.190">
    <property type="entry name" value="Phosphatidylinositol (PI) phosphodiesterase"/>
    <property type="match status" value="1"/>
</dbReference>
<accession>A0AA38XIX4</accession>
<gene>
    <name evidence="3" type="ORF">H2200_002471</name>
</gene>
<protein>
    <recommendedName>
        <fullName evidence="2">GP-PDE domain-containing protein</fullName>
    </recommendedName>
</protein>
<proteinExistence type="predicted"/>
<sequence length="363" mass="41971">MHHRADIEATEPLLREEANTVVNGHTKYGSQIPDRSASWDFPIASWAQATTYGEGKQLLPQAIAHRGFKAEHPENTMSSFIGAVEVGAHAIETDIHLTKDDVVVLSHDPDLKRCFGAKEKIIDCDWEYLSSKRTLREPHVPMPRLQDLLEYVAQPSLEHIWIFLDIKLDNNSDNVMRLIANTMASVHPGDRPWNDRVILGIWAAKYLPLCTKYLPGYPVSHIGFSTVYARQFLKAPNVSFSILQKSLLGFSGARFMRDVRRANRPLYSWTVNDTNLMKWCVQHQLAGVITDDPKRFRKICEEWDDEKEPKARQTIAQWLYTMYVWVLIFFFSRPFRRKFPETVEQYIQKKNIRAKAAETVEEL</sequence>
<organism evidence="3 4">
    <name type="scientific">Cladophialophora chaetospira</name>
    <dbReference type="NCBI Taxonomy" id="386627"/>
    <lineage>
        <taxon>Eukaryota</taxon>
        <taxon>Fungi</taxon>
        <taxon>Dikarya</taxon>
        <taxon>Ascomycota</taxon>
        <taxon>Pezizomycotina</taxon>
        <taxon>Eurotiomycetes</taxon>
        <taxon>Chaetothyriomycetidae</taxon>
        <taxon>Chaetothyriales</taxon>
        <taxon>Herpotrichiellaceae</taxon>
        <taxon>Cladophialophora</taxon>
    </lineage>
</organism>
<dbReference type="SUPFAM" id="SSF51695">
    <property type="entry name" value="PLC-like phosphodiesterases"/>
    <property type="match status" value="1"/>
</dbReference>
<dbReference type="AlphaFoldDB" id="A0AA38XIX4"/>
<dbReference type="Proteomes" id="UP001172673">
    <property type="component" value="Unassembled WGS sequence"/>
</dbReference>
<dbReference type="GO" id="GO:0006629">
    <property type="term" value="P:lipid metabolic process"/>
    <property type="evidence" value="ECO:0007669"/>
    <property type="project" value="InterPro"/>
</dbReference>
<dbReference type="EMBL" id="JAPDRK010000003">
    <property type="protein sequence ID" value="KAJ9614335.1"/>
    <property type="molecule type" value="Genomic_DNA"/>
</dbReference>
<evidence type="ECO:0000313" key="4">
    <source>
        <dbReference type="Proteomes" id="UP001172673"/>
    </source>
</evidence>
<dbReference type="InterPro" id="IPR017946">
    <property type="entry name" value="PLC-like_Pdiesterase_TIM-brl"/>
</dbReference>
<keyword evidence="1" id="KW-0812">Transmembrane</keyword>
<dbReference type="CDD" id="cd08570">
    <property type="entry name" value="GDPD_YPL206cp_fungi"/>
    <property type="match status" value="1"/>
</dbReference>
<keyword evidence="1" id="KW-1133">Transmembrane helix</keyword>
<dbReference type="PANTHER" id="PTHR43805:SF1">
    <property type="entry name" value="GP-PDE DOMAIN-CONTAINING PROTEIN"/>
    <property type="match status" value="1"/>
</dbReference>
<reference evidence="3" key="1">
    <citation type="submission" date="2022-10" db="EMBL/GenBank/DDBJ databases">
        <title>Culturing micro-colonial fungi from biological soil crusts in the Mojave desert and describing Neophaeococcomyces mojavensis, and introducing the new genera and species Taxawa tesnikishii.</title>
        <authorList>
            <person name="Kurbessoian T."/>
            <person name="Stajich J.E."/>
        </authorList>
    </citation>
    <scope>NUCLEOTIDE SEQUENCE</scope>
    <source>
        <strain evidence="3">TK_41</strain>
    </source>
</reference>
<keyword evidence="4" id="KW-1185">Reference proteome</keyword>
<feature type="domain" description="GP-PDE" evidence="2">
    <location>
        <begin position="60"/>
        <end position="300"/>
    </location>
</feature>
<dbReference type="GO" id="GO:0008081">
    <property type="term" value="F:phosphoric diester hydrolase activity"/>
    <property type="evidence" value="ECO:0007669"/>
    <property type="project" value="InterPro"/>
</dbReference>
<feature type="transmembrane region" description="Helical" evidence="1">
    <location>
        <begin position="315"/>
        <end position="332"/>
    </location>
</feature>
<keyword evidence="1" id="KW-0472">Membrane</keyword>